<dbReference type="SUPFAM" id="SSF49464">
    <property type="entry name" value="Carboxypeptidase regulatory domain-like"/>
    <property type="match status" value="1"/>
</dbReference>
<dbReference type="InterPro" id="IPR008969">
    <property type="entry name" value="CarboxyPept-like_regulatory"/>
</dbReference>
<protein>
    <recommendedName>
        <fullName evidence="4">GH25 family protein</fullName>
    </recommendedName>
</protein>
<evidence type="ECO:0000313" key="2">
    <source>
        <dbReference type="EMBL" id="SEN89635.1"/>
    </source>
</evidence>
<gene>
    <name evidence="2" type="ORF">SAMN05216404_10873</name>
</gene>
<dbReference type="AlphaFoldDB" id="A0A1H8K9V1"/>
<accession>A0A1H8K9V1</accession>
<evidence type="ECO:0000256" key="1">
    <source>
        <dbReference type="SAM" id="Phobius"/>
    </source>
</evidence>
<dbReference type="PROSITE" id="PS51257">
    <property type="entry name" value="PROKAR_LIPOPROTEIN"/>
    <property type="match status" value="1"/>
</dbReference>
<reference evidence="2 3" key="1">
    <citation type="submission" date="2016-10" db="EMBL/GenBank/DDBJ databases">
        <authorList>
            <person name="de Groot N.N."/>
        </authorList>
    </citation>
    <scope>NUCLEOTIDE SEQUENCE [LARGE SCALE GENOMIC DNA]</scope>
    <source>
        <strain evidence="2 3">Nl18</strain>
    </source>
</reference>
<evidence type="ECO:0000313" key="3">
    <source>
        <dbReference type="Proteomes" id="UP000183898"/>
    </source>
</evidence>
<feature type="transmembrane region" description="Helical" evidence="1">
    <location>
        <begin position="6"/>
        <end position="30"/>
    </location>
</feature>
<keyword evidence="1" id="KW-0472">Membrane</keyword>
<sequence length="220" mass="24351">MKLPQFIHAVGMGIIGCVLSLDVAAHALWLEKEAGATRLYFGEYAENLREPSPGRLDSIIEPKVTVVNAKGVEKPVEARRENNYFAIPAGNEAQGGAVLVQALKQSIREPQGQIPSPTYRRFLYTRFGSGGSLPLDIQESGNTLRLTYLGKPVPKVEIVVIAPNGWEKHLQTDEKGEVTYSLLEPGLYVIEAKYEMHKPGEFEGKAYAVESHKITRSLYK</sequence>
<proteinExistence type="predicted"/>
<keyword evidence="1" id="KW-0812">Transmembrane</keyword>
<keyword evidence="1" id="KW-1133">Transmembrane helix</keyword>
<dbReference type="RefSeq" id="WP_074746917.1">
    <property type="nucleotide sequence ID" value="NZ_FOCT01000008.1"/>
</dbReference>
<dbReference type="EMBL" id="FOCT01000008">
    <property type="protein sequence ID" value="SEN89635.1"/>
    <property type="molecule type" value="Genomic_DNA"/>
</dbReference>
<name>A0A1H8K9V1_9PROT</name>
<organism evidence="2 3">
    <name type="scientific">Nitrosospira multiformis</name>
    <dbReference type="NCBI Taxonomy" id="1231"/>
    <lineage>
        <taxon>Bacteria</taxon>
        <taxon>Pseudomonadati</taxon>
        <taxon>Pseudomonadota</taxon>
        <taxon>Betaproteobacteria</taxon>
        <taxon>Nitrosomonadales</taxon>
        <taxon>Nitrosomonadaceae</taxon>
        <taxon>Nitrosospira</taxon>
    </lineage>
</organism>
<dbReference type="Proteomes" id="UP000183898">
    <property type="component" value="Unassembled WGS sequence"/>
</dbReference>
<evidence type="ECO:0008006" key="4">
    <source>
        <dbReference type="Google" id="ProtNLM"/>
    </source>
</evidence>